<protein>
    <submittedName>
        <fullName evidence="1">Uncharacterized protein</fullName>
    </submittedName>
</protein>
<dbReference type="EMBL" id="GEDV01010862">
    <property type="protein sequence ID" value="JAP77695.1"/>
    <property type="molecule type" value="Transcribed_RNA"/>
</dbReference>
<proteinExistence type="predicted"/>
<dbReference type="AlphaFoldDB" id="A0A131YGP8"/>
<sequence length="81" mass="9006">MVTCCGLAGHPLWWSPVNPIVGCKQCGHNTTIHEKCTLKLYADSKQSRAWTCTTVSFADYPAIRRALHMHNAHNIVISPCL</sequence>
<organism evidence="1">
    <name type="scientific">Rhipicephalus appendiculatus</name>
    <name type="common">Brown ear tick</name>
    <dbReference type="NCBI Taxonomy" id="34631"/>
    <lineage>
        <taxon>Eukaryota</taxon>
        <taxon>Metazoa</taxon>
        <taxon>Ecdysozoa</taxon>
        <taxon>Arthropoda</taxon>
        <taxon>Chelicerata</taxon>
        <taxon>Arachnida</taxon>
        <taxon>Acari</taxon>
        <taxon>Parasitiformes</taxon>
        <taxon>Ixodida</taxon>
        <taxon>Ixodoidea</taxon>
        <taxon>Ixodidae</taxon>
        <taxon>Rhipicephalinae</taxon>
        <taxon>Rhipicephalus</taxon>
        <taxon>Rhipicephalus</taxon>
    </lineage>
</organism>
<name>A0A131YGP8_RHIAP</name>
<accession>A0A131YGP8</accession>
<evidence type="ECO:0000313" key="1">
    <source>
        <dbReference type="EMBL" id="JAP77695.1"/>
    </source>
</evidence>
<reference evidence="1" key="1">
    <citation type="journal article" date="2016" name="Ticks Tick Borne Dis.">
        <title>De novo assembly and annotation of the salivary gland transcriptome of Rhipicephalus appendiculatus male and female ticks during blood feeding.</title>
        <authorList>
            <person name="de Castro M.H."/>
            <person name="de Klerk D."/>
            <person name="Pienaar R."/>
            <person name="Latif A.A."/>
            <person name="Rees D.J."/>
            <person name="Mans B.J."/>
        </authorList>
    </citation>
    <scope>NUCLEOTIDE SEQUENCE</scope>
    <source>
        <tissue evidence="1">Salivary glands</tissue>
    </source>
</reference>